<name>A0A4C1VY37_EUMVA</name>
<evidence type="ECO:0000313" key="1">
    <source>
        <dbReference type="EMBL" id="GBP42747.1"/>
    </source>
</evidence>
<accession>A0A4C1VY37</accession>
<dbReference type="Proteomes" id="UP000299102">
    <property type="component" value="Unassembled WGS sequence"/>
</dbReference>
<gene>
    <name evidence="1" type="ORF">EVAR_23385_1</name>
</gene>
<reference evidence="1 2" key="1">
    <citation type="journal article" date="2019" name="Commun. Biol.">
        <title>The bagworm genome reveals a unique fibroin gene that provides high tensile strength.</title>
        <authorList>
            <person name="Kono N."/>
            <person name="Nakamura H."/>
            <person name="Ohtoshi R."/>
            <person name="Tomita M."/>
            <person name="Numata K."/>
            <person name="Arakawa K."/>
        </authorList>
    </citation>
    <scope>NUCLEOTIDE SEQUENCE [LARGE SCALE GENOMIC DNA]</scope>
</reference>
<organism evidence="1 2">
    <name type="scientific">Eumeta variegata</name>
    <name type="common">Bagworm moth</name>
    <name type="synonym">Eumeta japonica</name>
    <dbReference type="NCBI Taxonomy" id="151549"/>
    <lineage>
        <taxon>Eukaryota</taxon>
        <taxon>Metazoa</taxon>
        <taxon>Ecdysozoa</taxon>
        <taxon>Arthropoda</taxon>
        <taxon>Hexapoda</taxon>
        <taxon>Insecta</taxon>
        <taxon>Pterygota</taxon>
        <taxon>Neoptera</taxon>
        <taxon>Endopterygota</taxon>
        <taxon>Lepidoptera</taxon>
        <taxon>Glossata</taxon>
        <taxon>Ditrysia</taxon>
        <taxon>Tineoidea</taxon>
        <taxon>Psychidae</taxon>
        <taxon>Oiketicinae</taxon>
        <taxon>Eumeta</taxon>
    </lineage>
</organism>
<dbReference type="AlphaFoldDB" id="A0A4C1VY37"/>
<proteinExistence type="predicted"/>
<keyword evidence="2" id="KW-1185">Reference proteome</keyword>
<sequence>MPEQWVSTLATRGEAEKWLLNRRFGILEQIVVAPVVMALATGRVGTLNQLRATTPYGPDFRVFLYTAFVRLFVPAVKGQKE</sequence>
<comment type="caution">
    <text evidence="1">The sequence shown here is derived from an EMBL/GenBank/DDBJ whole genome shotgun (WGS) entry which is preliminary data.</text>
</comment>
<evidence type="ECO:0000313" key="2">
    <source>
        <dbReference type="Proteomes" id="UP000299102"/>
    </source>
</evidence>
<dbReference type="EMBL" id="BGZK01000423">
    <property type="protein sequence ID" value="GBP42747.1"/>
    <property type="molecule type" value="Genomic_DNA"/>
</dbReference>
<protein>
    <submittedName>
        <fullName evidence="1">Uncharacterized protein</fullName>
    </submittedName>
</protein>